<evidence type="ECO:0000256" key="6">
    <source>
        <dbReference type="RuleBase" id="RU362067"/>
    </source>
</evidence>
<dbReference type="Gene3D" id="3.90.660.10">
    <property type="match status" value="2"/>
</dbReference>
<evidence type="ECO:0000313" key="9">
    <source>
        <dbReference type="Proteomes" id="UP000664132"/>
    </source>
</evidence>
<dbReference type="InterPro" id="IPR050703">
    <property type="entry name" value="Flavin_MAO"/>
</dbReference>
<sequence length="492" mass="54357">MTTLSRDGYQWTAGAGLTKGVPTIGLIEPSSNTTGQDEIYDLIVVGAGYAALTAARDATTSGLKVLLLEARDRIGGRSWSSNIGDYPFEMGGTWVHWAQPQVWREICRYNMRSELEVSPDYTSGCNTFSLFTTAGGQHAHELTHHEEDALLISSIGKFFDVDGRQGQTLMPRSHDEFHNKAVLAYDDLTAADRLDQIKDELTGKEEAALKAWLLLMSGATLETSSFYEHLHWWSLCEHSYKGAIDFLIKYKFRDGQSAFALKFWNEALSTGNLHYLFNTPISSITDTPDLTTVTSTSGTIFKARKVISTVPLNVLSTITFSPPLPDLKAQAIATGHIQQTTKLHAEVTNTDLRSWSSINPSAKLVFAFGDGTTPAGNTHIVSFGASSKKLDPEVDIEATKKALTNLTPMEIERLVFHNWSNDEYAKGAWFFPGKGFITKYLEALRESHGNVHFANSDWAVGWRSFIDGAIEEGGRAAMEVVRSSREKEVAVR</sequence>
<evidence type="ECO:0000256" key="2">
    <source>
        <dbReference type="ARBA" id="ARBA00005995"/>
    </source>
</evidence>
<keyword evidence="3 6" id="KW-0560">Oxidoreductase</keyword>
<keyword evidence="9" id="KW-1185">Reference proteome</keyword>
<dbReference type="PANTHER" id="PTHR43563:SF1">
    <property type="entry name" value="AMINE OXIDASE [FLAVIN-CONTAINING] B"/>
    <property type="match status" value="1"/>
</dbReference>
<comment type="similarity">
    <text evidence="2 6">Belongs to the flavin monoamine oxidase family.</text>
</comment>
<protein>
    <recommendedName>
        <fullName evidence="6">Amine oxidase</fullName>
        <ecNumber evidence="6">1.4.3.-</ecNumber>
    </recommendedName>
</protein>
<comment type="cofactor">
    <cofactor evidence="1 6">
        <name>FAD</name>
        <dbReference type="ChEBI" id="CHEBI:57692"/>
    </cofactor>
</comment>
<name>A0A8H7T512_9HELO</name>
<comment type="catalytic activity">
    <reaction evidence="4">
        <text>a secondary aliphatic amine + O2 + H2O = a primary amine + an aldehyde + H2O2</text>
        <dbReference type="Rhea" id="RHEA:26414"/>
        <dbReference type="ChEBI" id="CHEBI:15377"/>
        <dbReference type="ChEBI" id="CHEBI:15379"/>
        <dbReference type="ChEBI" id="CHEBI:16240"/>
        <dbReference type="ChEBI" id="CHEBI:17478"/>
        <dbReference type="ChEBI" id="CHEBI:58855"/>
        <dbReference type="ChEBI" id="CHEBI:65296"/>
        <dbReference type="EC" id="1.4.3.4"/>
    </reaction>
</comment>
<evidence type="ECO:0000256" key="3">
    <source>
        <dbReference type="ARBA" id="ARBA00023002"/>
    </source>
</evidence>
<dbReference type="InterPro" id="IPR002937">
    <property type="entry name" value="Amino_oxidase"/>
</dbReference>
<keyword evidence="6" id="KW-0285">Flavoprotein</keyword>
<evidence type="ECO:0000256" key="1">
    <source>
        <dbReference type="ARBA" id="ARBA00001974"/>
    </source>
</evidence>
<evidence type="ECO:0000256" key="5">
    <source>
        <dbReference type="PIRSR" id="PIRSR601613-1"/>
    </source>
</evidence>
<dbReference type="EMBL" id="JAFJYH010000309">
    <property type="protein sequence ID" value="KAG4413544.1"/>
    <property type="molecule type" value="Genomic_DNA"/>
</dbReference>
<reference evidence="8" key="1">
    <citation type="submission" date="2021-02" db="EMBL/GenBank/DDBJ databases">
        <title>Genome sequence Cadophora malorum strain M34.</title>
        <authorList>
            <person name="Stefanovic E."/>
            <person name="Vu D."/>
            <person name="Scully C."/>
            <person name="Dijksterhuis J."/>
            <person name="Roader J."/>
            <person name="Houbraken J."/>
        </authorList>
    </citation>
    <scope>NUCLEOTIDE SEQUENCE</scope>
    <source>
        <strain evidence="8">M34</strain>
    </source>
</reference>
<comment type="caution">
    <text evidence="8">The sequence shown here is derived from an EMBL/GenBank/DDBJ whole genome shotgun (WGS) entry which is preliminary data.</text>
</comment>
<gene>
    <name evidence="8" type="ORF">IFR04_013327</name>
</gene>
<dbReference type="PANTHER" id="PTHR43563">
    <property type="entry name" value="AMINE OXIDASE"/>
    <property type="match status" value="1"/>
</dbReference>
<dbReference type="InterPro" id="IPR036188">
    <property type="entry name" value="FAD/NAD-bd_sf"/>
</dbReference>
<organism evidence="8 9">
    <name type="scientific">Cadophora malorum</name>
    <dbReference type="NCBI Taxonomy" id="108018"/>
    <lineage>
        <taxon>Eukaryota</taxon>
        <taxon>Fungi</taxon>
        <taxon>Dikarya</taxon>
        <taxon>Ascomycota</taxon>
        <taxon>Pezizomycotina</taxon>
        <taxon>Leotiomycetes</taxon>
        <taxon>Helotiales</taxon>
        <taxon>Ploettnerulaceae</taxon>
        <taxon>Cadophora</taxon>
    </lineage>
</organism>
<dbReference type="Proteomes" id="UP000664132">
    <property type="component" value="Unassembled WGS sequence"/>
</dbReference>
<feature type="binding site" evidence="5">
    <location>
        <position position="383"/>
    </location>
    <ligand>
        <name>substrate</name>
    </ligand>
</feature>
<dbReference type="AlphaFoldDB" id="A0A8H7T512"/>
<dbReference type="Gene3D" id="3.50.50.60">
    <property type="entry name" value="FAD/NAD(P)-binding domain"/>
    <property type="match status" value="2"/>
</dbReference>
<evidence type="ECO:0000256" key="4">
    <source>
        <dbReference type="ARBA" id="ARBA00048448"/>
    </source>
</evidence>
<keyword evidence="6" id="KW-0274">FAD</keyword>
<evidence type="ECO:0000259" key="7">
    <source>
        <dbReference type="Pfam" id="PF01593"/>
    </source>
</evidence>
<feature type="binding site" evidence="5">
    <location>
        <begin position="69"/>
        <end position="70"/>
    </location>
    <ligand>
        <name>FAD</name>
        <dbReference type="ChEBI" id="CHEBI:57692"/>
    </ligand>
</feature>
<dbReference type="SUPFAM" id="SSF51905">
    <property type="entry name" value="FAD/NAD(P)-binding domain"/>
    <property type="match status" value="1"/>
</dbReference>
<proteinExistence type="inferred from homology"/>
<evidence type="ECO:0000313" key="8">
    <source>
        <dbReference type="EMBL" id="KAG4413544.1"/>
    </source>
</evidence>
<dbReference type="OrthoDB" id="7777654at2759"/>
<dbReference type="EC" id="1.4.3.-" evidence="6"/>
<accession>A0A8H7T512</accession>
<dbReference type="GO" id="GO:0097621">
    <property type="term" value="F:monoamine oxidase activity"/>
    <property type="evidence" value="ECO:0007669"/>
    <property type="project" value="UniProtKB-EC"/>
</dbReference>
<dbReference type="Pfam" id="PF01593">
    <property type="entry name" value="Amino_oxidase"/>
    <property type="match status" value="1"/>
</dbReference>
<dbReference type="InterPro" id="IPR001613">
    <property type="entry name" value="Flavin_amine_oxidase"/>
</dbReference>
<dbReference type="PRINTS" id="PR00757">
    <property type="entry name" value="AMINEOXDASEF"/>
</dbReference>
<feature type="domain" description="Amine oxidase" evidence="7">
    <location>
        <begin position="52"/>
        <end position="480"/>
    </location>
</feature>